<keyword evidence="2" id="KW-1185">Reference proteome</keyword>
<comment type="caution">
    <text evidence="1">The sequence shown here is derived from an EMBL/GenBank/DDBJ whole genome shotgun (WGS) entry which is preliminary data.</text>
</comment>
<dbReference type="Proteomes" id="UP000499080">
    <property type="component" value="Unassembled WGS sequence"/>
</dbReference>
<sequence>MPKFKSKLTKEEQLEKERESEQECYYKIKNDPFAYEEQKEKEWQKYLKKKMKGVVKPVAKMTVREQRIKRKHWKNNSRTYWMRLRDSRKQQILVDSISSTNIDDNVQSSIFVDSSQTDSNLACSSLSTPSSNPCLNTLIATRKLSGRKKVR</sequence>
<accession>A0A4Y2SDQ5</accession>
<dbReference type="AlphaFoldDB" id="A0A4Y2SDQ5"/>
<evidence type="ECO:0000313" key="2">
    <source>
        <dbReference type="Proteomes" id="UP000499080"/>
    </source>
</evidence>
<dbReference type="EMBL" id="BGPR01020755">
    <property type="protein sequence ID" value="GBN85410.1"/>
    <property type="molecule type" value="Genomic_DNA"/>
</dbReference>
<evidence type="ECO:0000313" key="1">
    <source>
        <dbReference type="EMBL" id="GBN85410.1"/>
    </source>
</evidence>
<name>A0A4Y2SDQ5_ARAVE</name>
<protein>
    <submittedName>
        <fullName evidence="1">Uncharacterized protein</fullName>
    </submittedName>
</protein>
<gene>
    <name evidence="1" type="ORF">AVEN_72653_1</name>
</gene>
<reference evidence="1 2" key="1">
    <citation type="journal article" date="2019" name="Sci. Rep.">
        <title>Orb-weaving spider Araneus ventricosus genome elucidates the spidroin gene catalogue.</title>
        <authorList>
            <person name="Kono N."/>
            <person name="Nakamura H."/>
            <person name="Ohtoshi R."/>
            <person name="Moran D.A.P."/>
            <person name="Shinohara A."/>
            <person name="Yoshida Y."/>
            <person name="Fujiwara M."/>
            <person name="Mori M."/>
            <person name="Tomita M."/>
            <person name="Arakawa K."/>
        </authorList>
    </citation>
    <scope>NUCLEOTIDE SEQUENCE [LARGE SCALE GENOMIC DNA]</scope>
</reference>
<organism evidence="1 2">
    <name type="scientific">Araneus ventricosus</name>
    <name type="common">Orbweaver spider</name>
    <name type="synonym">Epeira ventricosa</name>
    <dbReference type="NCBI Taxonomy" id="182803"/>
    <lineage>
        <taxon>Eukaryota</taxon>
        <taxon>Metazoa</taxon>
        <taxon>Ecdysozoa</taxon>
        <taxon>Arthropoda</taxon>
        <taxon>Chelicerata</taxon>
        <taxon>Arachnida</taxon>
        <taxon>Araneae</taxon>
        <taxon>Araneomorphae</taxon>
        <taxon>Entelegynae</taxon>
        <taxon>Araneoidea</taxon>
        <taxon>Araneidae</taxon>
        <taxon>Araneus</taxon>
    </lineage>
</organism>
<proteinExistence type="predicted"/>